<evidence type="ECO:0000313" key="2">
    <source>
        <dbReference type="EMBL" id="PUU73260.1"/>
    </source>
</evidence>
<keyword evidence="3" id="KW-1185">Reference proteome</keyword>
<keyword evidence="1" id="KW-0472">Membrane</keyword>
<organism evidence="2 3">
    <name type="scientific">Tuber borchii</name>
    <name type="common">White truffle</name>
    <dbReference type="NCBI Taxonomy" id="42251"/>
    <lineage>
        <taxon>Eukaryota</taxon>
        <taxon>Fungi</taxon>
        <taxon>Dikarya</taxon>
        <taxon>Ascomycota</taxon>
        <taxon>Pezizomycotina</taxon>
        <taxon>Pezizomycetes</taxon>
        <taxon>Pezizales</taxon>
        <taxon>Tuberaceae</taxon>
        <taxon>Tuber</taxon>
    </lineage>
</organism>
<gene>
    <name evidence="2" type="ORF">B9Z19DRAFT_1095477</name>
</gene>
<dbReference type="Proteomes" id="UP000244722">
    <property type="component" value="Unassembled WGS sequence"/>
</dbReference>
<accession>A0A2T6ZCP4</accession>
<keyword evidence="1" id="KW-0812">Transmembrane</keyword>
<evidence type="ECO:0000313" key="3">
    <source>
        <dbReference type="Proteomes" id="UP000244722"/>
    </source>
</evidence>
<comment type="caution">
    <text evidence="2">The sequence shown here is derived from an EMBL/GenBank/DDBJ whole genome shotgun (WGS) entry which is preliminary data.</text>
</comment>
<proteinExistence type="predicted"/>
<dbReference type="EMBL" id="NESQ01000395">
    <property type="protein sequence ID" value="PUU73260.1"/>
    <property type="molecule type" value="Genomic_DNA"/>
</dbReference>
<dbReference type="AlphaFoldDB" id="A0A2T6ZCP4"/>
<keyword evidence="1" id="KW-1133">Transmembrane helix</keyword>
<sequence length="78" mass="9143">MVFYRTSMIFFFFLMIVELGFFRILFANDCGLHCLTCIYHELLFLFPFFISIFIFLCLFVCSLCLGVLGVLVSLVRFA</sequence>
<feature type="transmembrane region" description="Helical" evidence="1">
    <location>
        <begin position="46"/>
        <end position="75"/>
    </location>
</feature>
<evidence type="ECO:0000256" key="1">
    <source>
        <dbReference type="SAM" id="Phobius"/>
    </source>
</evidence>
<name>A0A2T6ZCP4_TUBBO</name>
<feature type="transmembrane region" description="Helical" evidence="1">
    <location>
        <begin position="7"/>
        <end position="26"/>
    </location>
</feature>
<protein>
    <submittedName>
        <fullName evidence="2">Uncharacterized protein</fullName>
    </submittedName>
</protein>
<reference evidence="2 3" key="1">
    <citation type="submission" date="2017-04" db="EMBL/GenBank/DDBJ databases">
        <title>Draft genome sequence of Tuber borchii Vittad., a whitish edible truffle.</title>
        <authorList>
            <consortium name="DOE Joint Genome Institute"/>
            <person name="Murat C."/>
            <person name="Kuo A."/>
            <person name="Barry K.W."/>
            <person name="Clum A."/>
            <person name="Dockter R.B."/>
            <person name="Fauchery L."/>
            <person name="Iotti M."/>
            <person name="Kohler A."/>
            <person name="Labutti K."/>
            <person name="Lindquist E.A."/>
            <person name="Lipzen A."/>
            <person name="Ohm R.A."/>
            <person name="Wang M."/>
            <person name="Grigoriev I.V."/>
            <person name="Zambonelli A."/>
            <person name="Martin F.M."/>
        </authorList>
    </citation>
    <scope>NUCLEOTIDE SEQUENCE [LARGE SCALE GENOMIC DNA]</scope>
    <source>
        <strain evidence="2 3">Tbo3840</strain>
    </source>
</reference>